<accession>A0A0S6U8L2</accession>
<evidence type="ECO:0000313" key="1">
    <source>
        <dbReference type="EMBL" id="GAF25346.1"/>
    </source>
</evidence>
<proteinExistence type="predicted"/>
<organism evidence="1">
    <name type="scientific">Moorella thermoacetica Y72</name>
    <dbReference type="NCBI Taxonomy" id="1325331"/>
    <lineage>
        <taxon>Bacteria</taxon>
        <taxon>Bacillati</taxon>
        <taxon>Bacillota</taxon>
        <taxon>Clostridia</taxon>
        <taxon>Neomoorellales</taxon>
        <taxon>Neomoorellaceae</taxon>
        <taxon>Neomoorella</taxon>
    </lineage>
</organism>
<dbReference type="EMBL" id="DF238840">
    <property type="protein sequence ID" value="GAF25346.1"/>
    <property type="molecule type" value="Genomic_DNA"/>
</dbReference>
<sequence>MHTLEALSVGIGAWATLEGVTSTEVISLSKRSLYCRAPAGLVCVGSQSIGRGPINVLLSEHEWNALYNRILVGEHLAFSIGPTSGIDTVLLMRRCIYAVRIDSPCDFGLKPVSLDFLWSLLFTYGKGPMLCAFNGSASSASDPIDKVVIQRGKQGIDLLRISWNRDEWQFIADVAVKTLLGLGPGLTPSGDDLLVGYMSGLDLISTISSRAREIKKIMQSNVLSSLARTNEISQTHIRWACRGYYMESLTALLKAIAGGDPEAVGNNMKELLARGASSGTDTAIGLLLALENGKEMESSGYSLAN</sequence>
<dbReference type="Proteomes" id="UP000063718">
    <property type="component" value="Unassembled WGS sequence"/>
</dbReference>
<gene>
    <name evidence="1" type="ORF">MTY_0678</name>
</gene>
<name>A0A0S6U8L2_NEOTH</name>
<dbReference type="InterPro" id="IPR021530">
    <property type="entry name" value="AllH-like"/>
</dbReference>
<dbReference type="AlphaFoldDB" id="A0A0S6U8L2"/>
<dbReference type="Pfam" id="PF11392">
    <property type="entry name" value="AllH"/>
    <property type="match status" value="1"/>
</dbReference>
<protein>
    <submittedName>
        <fullName evidence="1">Predicted RNA-binding proteins</fullName>
    </submittedName>
</protein>
<reference evidence="1" key="1">
    <citation type="journal article" date="2014" name="Gene">
        <title>Genome-guided analysis of transformation efficiency and carbon dioxide assimilation by Moorella thermoacetica Y72.</title>
        <authorList>
            <person name="Tsukahara K."/>
            <person name="Kita A."/>
            <person name="Nakashimada Y."/>
            <person name="Hoshino T."/>
            <person name="Murakami K."/>
        </authorList>
    </citation>
    <scope>NUCLEOTIDE SEQUENCE [LARGE SCALE GENOMIC DNA]</scope>
    <source>
        <strain evidence="1">Y72</strain>
    </source>
</reference>